<keyword evidence="4" id="KW-0378">Hydrolase</keyword>
<reference evidence="9" key="1">
    <citation type="journal article" date="2015" name="Nature">
        <title>Complex archaea that bridge the gap between prokaryotes and eukaryotes.</title>
        <authorList>
            <person name="Spang A."/>
            <person name="Saw J.H."/>
            <person name="Jorgensen S.L."/>
            <person name="Zaremba-Niedzwiedzka K."/>
            <person name="Martijn J."/>
            <person name="Lind A.E."/>
            <person name="van Eijk R."/>
            <person name="Schleper C."/>
            <person name="Guy L."/>
            <person name="Ettema T.J."/>
        </authorList>
    </citation>
    <scope>NUCLEOTIDE SEQUENCE</scope>
</reference>
<evidence type="ECO:0000256" key="7">
    <source>
        <dbReference type="ARBA" id="ARBA00043224"/>
    </source>
</evidence>
<dbReference type="PANTHER" id="PTHR11080:SF2">
    <property type="entry name" value="LD05707P"/>
    <property type="match status" value="1"/>
</dbReference>
<comment type="pathway">
    <text evidence="5">Cofactor biosynthesis; nicotinate biosynthesis; nicotinate from nicotinamide: step 1/1.</text>
</comment>
<evidence type="ECO:0000259" key="8">
    <source>
        <dbReference type="Pfam" id="PF00857"/>
    </source>
</evidence>
<dbReference type="Gene3D" id="3.40.50.850">
    <property type="entry name" value="Isochorismatase-like"/>
    <property type="match status" value="1"/>
</dbReference>
<sequence>DLLDPRSALLVIDVQNDFCPGGQLAVEEGHRVVPVINRIMGLFGLVAATQDWHPADHLSFAENHLGKKVFDTVEVCGIDQILWPEHCIAGTRGAQFHSDLNSAAFDIILRKGRQKELDSYSAFLENDHRTATGLEFYLKGLGVSRIFLCGIATDVCVYYSALDGLTFGFEVFVIEDGCRGIDTPPGTLKERVDKLITEGVKVINSKEVEV</sequence>
<proteinExistence type="inferred from homology"/>
<gene>
    <name evidence="9" type="ORF">LCGC14_2552120</name>
</gene>
<dbReference type="InterPro" id="IPR052347">
    <property type="entry name" value="Isochorismatase_Nicotinamidase"/>
</dbReference>
<keyword evidence="2" id="KW-0662">Pyridine nucleotide biosynthesis</keyword>
<evidence type="ECO:0000313" key="9">
    <source>
        <dbReference type="EMBL" id="KKL10809.1"/>
    </source>
</evidence>
<comment type="caution">
    <text evidence="9">The sequence shown here is derived from an EMBL/GenBank/DDBJ whole genome shotgun (WGS) entry which is preliminary data.</text>
</comment>
<name>A0A0F9AMI0_9ZZZZ</name>
<dbReference type="EC" id="3.5.1.19" evidence="6"/>
<evidence type="ECO:0000256" key="2">
    <source>
        <dbReference type="ARBA" id="ARBA00022642"/>
    </source>
</evidence>
<dbReference type="PANTHER" id="PTHR11080">
    <property type="entry name" value="PYRAZINAMIDASE/NICOTINAMIDASE"/>
    <property type="match status" value="1"/>
</dbReference>
<dbReference type="NCBIfam" id="NF008623">
    <property type="entry name" value="PRK11609.1"/>
    <property type="match status" value="1"/>
</dbReference>
<dbReference type="Pfam" id="PF00857">
    <property type="entry name" value="Isochorismatase"/>
    <property type="match status" value="1"/>
</dbReference>
<accession>A0A0F9AMI0</accession>
<dbReference type="GO" id="GO:0019363">
    <property type="term" value="P:pyridine nucleotide biosynthetic process"/>
    <property type="evidence" value="ECO:0007669"/>
    <property type="project" value="UniProtKB-KW"/>
</dbReference>
<evidence type="ECO:0000256" key="3">
    <source>
        <dbReference type="ARBA" id="ARBA00022723"/>
    </source>
</evidence>
<dbReference type="InterPro" id="IPR036380">
    <property type="entry name" value="Isochorismatase-like_sf"/>
</dbReference>
<dbReference type="FunFam" id="3.40.50.850:FF:000006">
    <property type="entry name" value="Bifunctional pyrazinamidase/nicotinamidase"/>
    <property type="match status" value="1"/>
</dbReference>
<dbReference type="InterPro" id="IPR000868">
    <property type="entry name" value="Isochorismatase-like_dom"/>
</dbReference>
<dbReference type="SUPFAM" id="SSF52499">
    <property type="entry name" value="Isochorismatase-like hydrolases"/>
    <property type="match status" value="1"/>
</dbReference>
<protein>
    <recommendedName>
        <fullName evidence="6">nicotinamidase</fullName>
        <ecNumber evidence="6">3.5.1.19</ecNumber>
    </recommendedName>
    <alternativeName>
        <fullName evidence="7">Nicotinamide deamidase</fullName>
    </alternativeName>
</protein>
<evidence type="ECO:0000256" key="5">
    <source>
        <dbReference type="ARBA" id="ARBA00037900"/>
    </source>
</evidence>
<dbReference type="GO" id="GO:0008936">
    <property type="term" value="F:nicotinamidase activity"/>
    <property type="evidence" value="ECO:0007669"/>
    <property type="project" value="UniProtKB-EC"/>
</dbReference>
<keyword evidence="3" id="KW-0479">Metal-binding</keyword>
<feature type="domain" description="Isochorismatase-like" evidence="8">
    <location>
        <begin position="7"/>
        <end position="182"/>
    </location>
</feature>
<feature type="non-terminal residue" evidence="9">
    <location>
        <position position="1"/>
    </location>
</feature>
<dbReference type="AlphaFoldDB" id="A0A0F9AMI0"/>
<evidence type="ECO:0000256" key="6">
    <source>
        <dbReference type="ARBA" id="ARBA00039017"/>
    </source>
</evidence>
<evidence type="ECO:0000256" key="4">
    <source>
        <dbReference type="ARBA" id="ARBA00022801"/>
    </source>
</evidence>
<comment type="similarity">
    <text evidence="1">Belongs to the isochorismatase family.</text>
</comment>
<organism evidence="9">
    <name type="scientific">marine sediment metagenome</name>
    <dbReference type="NCBI Taxonomy" id="412755"/>
    <lineage>
        <taxon>unclassified sequences</taxon>
        <taxon>metagenomes</taxon>
        <taxon>ecological metagenomes</taxon>
    </lineage>
</organism>
<evidence type="ECO:0000256" key="1">
    <source>
        <dbReference type="ARBA" id="ARBA00006336"/>
    </source>
</evidence>
<dbReference type="CDD" id="cd01011">
    <property type="entry name" value="nicotinamidase"/>
    <property type="match status" value="1"/>
</dbReference>
<dbReference type="EMBL" id="LAZR01041911">
    <property type="protein sequence ID" value="KKL10809.1"/>
    <property type="molecule type" value="Genomic_DNA"/>
</dbReference>
<dbReference type="GO" id="GO:0046872">
    <property type="term" value="F:metal ion binding"/>
    <property type="evidence" value="ECO:0007669"/>
    <property type="project" value="UniProtKB-KW"/>
</dbReference>